<dbReference type="AlphaFoldDB" id="A0A6B1D7H6"/>
<comment type="caution">
    <text evidence="2">The sequence shown here is derived from an EMBL/GenBank/DDBJ whole genome shotgun (WGS) entry which is preliminary data.</text>
</comment>
<feature type="region of interest" description="Disordered" evidence="1">
    <location>
        <begin position="271"/>
        <end position="291"/>
    </location>
</feature>
<dbReference type="InterPro" id="IPR058347">
    <property type="entry name" value="DUF8034"/>
</dbReference>
<dbReference type="EMBL" id="VXMH01000058">
    <property type="protein sequence ID" value="MYC95534.1"/>
    <property type="molecule type" value="Genomic_DNA"/>
</dbReference>
<organism evidence="2">
    <name type="scientific">Caldilineaceae bacterium SB0661_bin_32</name>
    <dbReference type="NCBI Taxonomy" id="2605255"/>
    <lineage>
        <taxon>Bacteria</taxon>
        <taxon>Bacillati</taxon>
        <taxon>Chloroflexota</taxon>
        <taxon>Caldilineae</taxon>
        <taxon>Caldilineales</taxon>
        <taxon>Caldilineaceae</taxon>
    </lineage>
</organism>
<name>A0A6B1D7H6_9CHLR</name>
<sequence>MLTLTASVPLDVPPAWAVLERALFDLMDRSVQPFLEKYTRPDGTLIWADRWSGSRDGADDFYESSYNWPLYYLIGGGDHLLTQGQRQWDAITRQLEELGPVLDEYERGYDQFHQSESYIYFYFLCLADPTNERNRERAVRFAGLYLNENPDAPNYDPERKLIRAPHNGSGGPRWGHTDSPEPSYGWSATMRTYGLPYTDIEGVREYDDLKDPALSRRMGKAMQERMGKGDVAGNLMVTSLIANAFLLTGEEKYRRWIVEYVDAWRERAAGNSPAAEQSGQLERPKPDGLLPDNVGLSGEVGEYMDGRWYGGLYGWSWPHGYYNIGMAATVSGGNAFLLTGDEAYLQLANDQYDAIWNLGEMRDPHGEAMSLRSHWVDQLDDEEEGIFVVPYRHNDEGWFDYQPMSPVYPAAVWNMTMDPADWERIETLRRVEKYDWRRVQGFRNKEDNGHEQPWLRFLAGDNPDYPEQMLAATYGQVCRRLALIREDEEDLTQVHIHHWQQLNPVITEGLVQLTLGAPQIIYNGGLLHCRLRYYDADRKRPGLPADVAALVTRLEAERTVVELVNLSPYESRVVLLQAGGFGEHRFETVRYTKRTSVYPGPQPAYQSPEIEQTTVNADVNDVYLQVELPPATQIELDITTARYVNEPSYNLPW</sequence>
<gene>
    <name evidence="2" type="ORF">F4X14_11240</name>
</gene>
<accession>A0A6B1D7H6</accession>
<reference evidence="2" key="1">
    <citation type="submission" date="2019-09" db="EMBL/GenBank/DDBJ databases">
        <title>Characterisation of the sponge microbiome using genome-centric metagenomics.</title>
        <authorList>
            <person name="Engelberts J.P."/>
            <person name="Robbins S.J."/>
            <person name="De Goeij J.M."/>
            <person name="Aranda M."/>
            <person name="Bell S.C."/>
            <person name="Webster N.S."/>
        </authorList>
    </citation>
    <scope>NUCLEOTIDE SEQUENCE</scope>
    <source>
        <strain evidence="2">SB0661_bin_32</strain>
    </source>
</reference>
<proteinExistence type="predicted"/>
<evidence type="ECO:0000256" key="1">
    <source>
        <dbReference type="SAM" id="MobiDB-lite"/>
    </source>
</evidence>
<protein>
    <submittedName>
        <fullName evidence="2">Uncharacterized protein</fullName>
    </submittedName>
</protein>
<evidence type="ECO:0000313" key="2">
    <source>
        <dbReference type="EMBL" id="MYC95534.1"/>
    </source>
</evidence>
<dbReference type="Pfam" id="PF26099">
    <property type="entry name" value="DUF8034"/>
    <property type="match status" value="1"/>
</dbReference>